<dbReference type="WBParaSite" id="SSTP_0000261700.1">
    <property type="protein sequence ID" value="SSTP_0000261700.1"/>
    <property type="gene ID" value="SSTP_0000261700"/>
</dbReference>
<accession>A0A0K0DZF4</accession>
<evidence type="ECO:0000313" key="1">
    <source>
        <dbReference type="WBParaSite" id="SSTP_0000261700.1"/>
    </source>
</evidence>
<organism evidence="1">
    <name type="scientific">Strongyloides stercoralis</name>
    <name type="common">Threadworm</name>
    <dbReference type="NCBI Taxonomy" id="6248"/>
    <lineage>
        <taxon>Eukaryota</taxon>
        <taxon>Metazoa</taxon>
        <taxon>Ecdysozoa</taxon>
        <taxon>Nematoda</taxon>
        <taxon>Chromadorea</taxon>
        <taxon>Rhabditida</taxon>
        <taxon>Tylenchina</taxon>
        <taxon>Panagrolaimomorpha</taxon>
        <taxon>Strongyloidoidea</taxon>
        <taxon>Strongyloididae</taxon>
        <taxon>Strongyloides</taxon>
    </lineage>
</organism>
<protein>
    <submittedName>
        <fullName evidence="1">Uncharacterized protein</fullName>
    </submittedName>
</protein>
<name>A0A0K0DZF4_STRER</name>
<reference evidence="1" key="1">
    <citation type="submission" date="2015-08" db="UniProtKB">
        <authorList>
            <consortium name="WormBaseParasite"/>
        </authorList>
    </citation>
    <scope>IDENTIFICATION</scope>
</reference>
<sequence length="15" mass="1759">MVPCMLSYVYHNKSS</sequence>
<proteinExistence type="predicted"/>